<dbReference type="EMBL" id="NVUK01000011">
    <property type="protein sequence ID" value="PCI77911.1"/>
    <property type="molecule type" value="Genomic_DNA"/>
</dbReference>
<evidence type="ECO:0000313" key="2">
    <source>
        <dbReference type="EMBL" id="PCI77911.1"/>
    </source>
</evidence>
<organism evidence="2 3">
    <name type="scientific">Aerophobetes bacterium</name>
    <dbReference type="NCBI Taxonomy" id="2030807"/>
    <lineage>
        <taxon>Bacteria</taxon>
        <taxon>Candidatus Aerophobota</taxon>
    </lineage>
</organism>
<keyword evidence="1" id="KW-0732">Signal</keyword>
<feature type="signal peptide" evidence="1">
    <location>
        <begin position="1"/>
        <end position="29"/>
    </location>
</feature>
<feature type="chain" id="PRO_5012495156" evidence="1">
    <location>
        <begin position="30"/>
        <end position="165"/>
    </location>
</feature>
<gene>
    <name evidence="2" type="ORF">COB21_02325</name>
</gene>
<reference evidence="3" key="1">
    <citation type="submission" date="2017-08" db="EMBL/GenBank/DDBJ databases">
        <title>A dynamic microbial community with high functional redundancy inhabits the cold, oxic subseafloor aquifer.</title>
        <authorList>
            <person name="Tully B.J."/>
            <person name="Wheat C.G."/>
            <person name="Glazer B.T."/>
            <person name="Huber J.A."/>
        </authorList>
    </citation>
    <scope>NUCLEOTIDE SEQUENCE [LARGE SCALE GENOMIC DNA]</scope>
</reference>
<dbReference type="AlphaFoldDB" id="A0A2A4X6I7"/>
<evidence type="ECO:0000256" key="1">
    <source>
        <dbReference type="SAM" id="SignalP"/>
    </source>
</evidence>
<evidence type="ECO:0000313" key="3">
    <source>
        <dbReference type="Proteomes" id="UP000218775"/>
    </source>
</evidence>
<protein>
    <submittedName>
        <fullName evidence="2">Uncharacterized protein</fullName>
    </submittedName>
</protein>
<name>A0A2A4X6I7_UNCAE</name>
<accession>A0A2A4X6I7</accession>
<sequence length="165" mass="18907">MVKNSCLNKHTLMTNVLILSLCFLTCATAENVKSKRSHFSKDQSYQTQTTVIYSTKSNDILLLPKVKNLLSKKDAATFKAFNSKKLREIAPLGFKYRDPSIFEEAGFFKTYDGVSFSIGSYVDKLLRPSEPSKYDSRSSSIEYHHAQFLKIKHQRSKQFLESMTQ</sequence>
<proteinExistence type="predicted"/>
<comment type="caution">
    <text evidence="2">The sequence shown here is derived from an EMBL/GenBank/DDBJ whole genome shotgun (WGS) entry which is preliminary data.</text>
</comment>
<dbReference type="Proteomes" id="UP000218775">
    <property type="component" value="Unassembled WGS sequence"/>
</dbReference>